<feature type="transmembrane region" description="Helical" evidence="5">
    <location>
        <begin position="62"/>
        <end position="79"/>
    </location>
</feature>
<dbReference type="InterPro" id="IPR036259">
    <property type="entry name" value="MFS_trans_sf"/>
</dbReference>
<dbReference type="PROSITE" id="PS50850">
    <property type="entry name" value="MFS"/>
    <property type="match status" value="1"/>
</dbReference>
<name>A0A4P7QDG1_9CORY</name>
<dbReference type="EMBL" id="CP039247">
    <property type="protein sequence ID" value="QCB27403.1"/>
    <property type="molecule type" value="Genomic_DNA"/>
</dbReference>
<proteinExistence type="predicted"/>
<protein>
    <submittedName>
        <fullName evidence="7">Proline/betaine transporter</fullName>
    </submittedName>
</protein>
<dbReference type="OrthoDB" id="9787026at2"/>
<evidence type="ECO:0000313" key="7">
    <source>
        <dbReference type="EMBL" id="QCB27403.1"/>
    </source>
</evidence>
<dbReference type="SUPFAM" id="SSF103473">
    <property type="entry name" value="MFS general substrate transporter"/>
    <property type="match status" value="1"/>
</dbReference>
<accession>A0A4P7QDG1</accession>
<feature type="transmembrane region" description="Helical" evidence="5">
    <location>
        <begin position="119"/>
        <end position="141"/>
    </location>
</feature>
<evidence type="ECO:0000256" key="4">
    <source>
        <dbReference type="ARBA" id="ARBA00023136"/>
    </source>
</evidence>
<dbReference type="Proteomes" id="UP000296352">
    <property type="component" value="Chromosome"/>
</dbReference>
<dbReference type="InterPro" id="IPR020846">
    <property type="entry name" value="MFS_dom"/>
</dbReference>
<sequence>MATIQNFGYFGIITWLPNYLSSELGLGVNKGALWTAVTVSGMMLGIIIFGQLCDRIGRRYSFWIYQLGAALSVLAYSQMTGPTALLVGGFVMGVFANGMLGGLGALMAEHYPTEARATAQNVIFNIGRGLGGFAPVVIAYLATSGGFAYALGLLPIIYAIQFVAVATLPEMKGRELN</sequence>
<evidence type="ECO:0000256" key="2">
    <source>
        <dbReference type="ARBA" id="ARBA00022692"/>
    </source>
</evidence>
<reference evidence="7 8" key="1">
    <citation type="submission" date="2019-04" db="EMBL/GenBank/DDBJ databases">
        <title>Corynebacterium endometrii sp. nov., isolated from the uterus of a cow with endometritis.</title>
        <authorList>
            <person name="Ballas P."/>
            <person name="Ruckert C."/>
            <person name="Wagener K."/>
            <person name="Drillich M."/>
            <person name="Kaempfer P."/>
            <person name="Busse H.-J."/>
            <person name="Ehling-Schulz M."/>
        </authorList>
    </citation>
    <scope>NUCLEOTIDE SEQUENCE [LARGE SCALE GENOMIC DNA]</scope>
    <source>
        <strain evidence="7 8">LMM-1653</strain>
    </source>
</reference>
<gene>
    <name evidence="7" type="primary">proP</name>
    <name evidence="7" type="ORF">CENDO_00465</name>
</gene>
<feature type="transmembrane region" description="Helical" evidence="5">
    <location>
        <begin position="147"/>
        <end position="168"/>
    </location>
</feature>
<feature type="transmembrane region" description="Helical" evidence="5">
    <location>
        <begin position="31"/>
        <end position="50"/>
    </location>
</feature>
<evidence type="ECO:0000256" key="3">
    <source>
        <dbReference type="ARBA" id="ARBA00022989"/>
    </source>
</evidence>
<dbReference type="KEGG" id="cee:CENDO_00465"/>
<evidence type="ECO:0000256" key="5">
    <source>
        <dbReference type="SAM" id="Phobius"/>
    </source>
</evidence>
<dbReference type="InterPro" id="IPR011701">
    <property type="entry name" value="MFS"/>
</dbReference>
<keyword evidence="3 5" id="KW-1133">Transmembrane helix</keyword>
<dbReference type="PANTHER" id="PTHR23508:SF10">
    <property type="entry name" value="CARBOXYLIC ACID TRANSPORTER PROTEIN HOMOLOG"/>
    <property type="match status" value="1"/>
</dbReference>
<dbReference type="GO" id="GO:0046943">
    <property type="term" value="F:carboxylic acid transmembrane transporter activity"/>
    <property type="evidence" value="ECO:0007669"/>
    <property type="project" value="TreeGrafter"/>
</dbReference>
<evidence type="ECO:0000256" key="1">
    <source>
        <dbReference type="ARBA" id="ARBA00004651"/>
    </source>
</evidence>
<feature type="domain" description="Major facilitator superfamily (MFS) profile" evidence="6">
    <location>
        <begin position="1"/>
        <end position="173"/>
    </location>
</feature>
<evidence type="ECO:0000313" key="8">
    <source>
        <dbReference type="Proteomes" id="UP000296352"/>
    </source>
</evidence>
<organism evidence="7 8">
    <name type="scientific">Corynebacterium endometrii</name>
    <dbReference type="NCBI Taxonomy" id="2488819"/>
    <lineage>
        <taxon>Bacteria</taxon>
        <taxon>Bacillati</taxon>
        <taxon>Actinomycetota</taxon>
        <taxon>Actinomycetes</taxon>
        <taxon>Mycobacteriales</taxon>
        <taxon>Corynebacteriaceae</taxon>
        <taxon>Corynebacterium</taxon>
    </lineage>
</organism>
<dbReference type="Pfam" id="PF07690">
    <property type="entry name" value="MFS_1"/>
    <property type="match status" value="1"/>
</dbReference>
<keyword evidence="8" id="KW-1185">Reference proteome</keyword>
<dbReference type="AlphaFoldDB" id="A0A4P7QDG1"/>
<evidence type="ECO:0000259" key="6">
    <source>
        <dbReference type="PROSITE" id="PS50850"/>
    </source>
</evidence>
<dbReference type="Gene3D" id="1.20.1250.20">
    <property type="entry name" value="MFS general substrate transporter like domains"/>
    <property type="match status" value="1"/>
</dbReference>
<dbReference type="PANTHER" id="PTHR23508">
    <property type="entry name" value="CARBOXYLIC ACID TRANSPORTER PROTEIN HOMOLOG"/>
    <property type="match status" value="1"/>
</dbReference>
<keyword evidence="2 5" id="KW-0812">Transmembrane</keyword>
<keyword evidence="4 5" id="KW-0472">Membrane</keyword>
<feature type="transmembrane region" description="Helical" evidence="5">
    <location>
        <begin position="85"/>
        <end position="107"/>
    </location>
</feature>
<comment type="subcellular location">
    <subcellularLocation>
        <location evidence="1">Cell membrane</location>
        <topology evidence="1">Multi-pass membrane protein</topology>
    </subcellularLocation>
</comment>
<dbReference type="GO" id="GO:0005886">
    <property type="term" value="C:plasma membrane"/>
    <property type="evidence" value="ECO:0007669"/>
    <property type="project" value="UniProtKB-SubCell"/>
</dbReference>